<proteinExistence type="predicted"/>
<gene>
    <name evidence="1" type="ORF">NQ318_021979</name>
</gene>
<dbReference type="AlphaFoldDB" id="A0AAV8Z5J2"/>
<dbReference type="PANTHER" id="PTHR47326">
    <property type="entry name" value="TRANSPOSABLE ELEMENT TC3 TRANSPOSASE-LIKE PROTEIN"/>
    <property type="match status" value="1"/>
</dbReference>
<dbReference type="Gene3D" id="3.30.420.10">
    <property type="entry name" value="Ribonuclease H-like superfamily/Ribonuclease H"/>
    <property type="match status" value="1"/>
</dbReference>
<evidence type="ECO:0000313" key="2">
    <source>
        <dbReference type="Proteomes" id="UP001162162"/>
    </source>
</evidence>
<dbReference type="InterPro" id="IPR036397">
    <property type="entry name" value="RNaseH_sf"/>
</dbReference>
<keyword evidence="2" id="KW-1185">Reference proteome</keyword>
<organism evidence="1 2">
    <name type="scientific">Aromia moschata</name>
    <dbReference type="NCBI Taxonomy" id="1265417"/>
    <lineage>
        <taxon>Eukaryota</taxon>
        <taxon>Metazoa</taxon>
        <taxon>Ecdysozoa</taxon>
        <taxon>Arthropoda</taxon>
        <taxon>Hexapoda</taxon>
        <taxon>Insecta</taxon>
        <taxon>Pterygota</taxon>
        <taxon>Neoptera</taxon>
        <taxon>Endopterygota</taxon>
        <taxon>Coleoptera</taxon>
        <taxon>Polyphaga</taxon>
        <taxon>Cucujiformia</taxon>
        <taxon>Chrysomeloidea</taxon>
        <taxon>Cerambycidae</taxon>
        <taxon>Cerambycinae</taxon>
        <taxon>Callichromatini</taxon>
        <taxon>Aromia</taxon>
    </lineage>
</organism>
<comment type="caution">
    <text evidence="1">The sequence shown here is derived from an EMBL/GenBank/DDBJ whole genome shotgun (WGS) entry which is preliminary data.</text>
</comment>
<protein>
    <recommendedName>
        <fullName evidence="3">DUF4817 domain-containing protein</fullName>
    </recommendedName>
</protein>
<sequence length="209" mass="25247">MARRNQTVRCKHHMIYIFAQANFNGHEATRRYLQLYPNRRQPNHKLFRNIYNRLGETGSFRPKSNHGTPKTVKNHILMTSTFTRRRVFNWRNNHLRDSENPQTHEFKVNIWYGVICNFTIGPFEEPPNLTGPQYLNFLRHHSNELLEDVPLVLRENMWFVHDRAPPQHFALPVRQYLHEYFPHRWIGRGRRRQFSSGVEIDNTRSRAYI</sequence>
<dbReference type="GO" id="GO:0003676">
    <property type="term" value="F:nucleic acid binding"/>
    <property type="evidence" value="ECO:0007669"/>
    <property type="project" value="InterPro"/>
</dbReference>
<evidence type="ECO:0008006" key="3">
    <source>
        <dbReference type="Google" id="ProtNLM"/>
    </source>
</evidence>
<name>A0AAV8Z5J2_9CUCU</name>
<accession>A0AAV8Z5J2</accession>
<dbReference type="EMBL" id="JAPWTK010000013">
    <property type="protein sequence ID" value="KAJ8959294.1"/>
    <property type="molecule type" value="Genomic_DNA"/>
</dbReference>
<dbReference type="PANTHER" id="PTHR47326:SF1">
    <property type="entry name" value="HTH PSQ-TYPE DOMAIN-CONTAINING PROTEIN"/>
    <property type="match status" value="1"/>
</dbReference>
<reference evidence="1" key="1">
    <citation type="journal article" date="2023" name="Insect Mol. Biol.">
        <title>Genome sequencing provides insights into the evolution of gene families encoding plant cell wall-degrading enzymes in longhorned beetles.</title>
        <authorList>
            <person name="Shin N.R."/>
            <person name="Okamura Y."/>
            <person name="Kirsch R."/>
            <person name="Pauchet Y."/>
        </authorList>
    </citation>
    <scope>NUCLEOTIDE SEQUENCE</scope>
    <source>
        <strain evidence="1">AMC_N1</strain>
    </source>
</reference>
<evidence type="ECO:0000313" key="1">
    <source>
        <dbReference type="EMBL" id="KAJ8959294.1"/>
    </source>
</evidence>
<dbReference type="Proteomes" id="UP001162162">
    <property type="component" value="Unassembled WGS sequence"/>
</dbReference>